<keyword evidence="2" id="KW-0732">Signal</keyword>
<evidence type="ECO:0000256" key="2">
    <source>
        <dbReference type="SAM" id="SignalP"/>
    </source>
</evidence>
<evidence type="ECO:0008006" key="5">
    <source>
        <dbReference type="Google" id="ProtNLM"/>
    </source>
</evidence>
<evidence type="ECO:0000313" key="4">
    <source>
        <dbReference type="Proteomes" id="UP000325372"/>
    </source>
</evidence>
<organism evidence="3 4">
    <name type="scientific">Marinihelvus fidelis</name>
    <dbReference type="NCBI Taxonomy" id="2613842"/>
    <lineage>
        <taxon>Bacteria</taxon>
        <taxon>Pseudomonadati</taxon>
        <taxon>Pseudomonadota</taxon>
        <taxon>Gammaproteobacteria</taxon>
        <taxon>Chromatiales</taxon>
        <taxon>Wenzhouxiangellaceae</taxon>
        <taxon>Marinihelvus</taxon>
    </lineage>
</organism>
<feature type="region of interest" description="Disordered" evidence="1">
    <location>
        <begin position="140"/>
        <end position="374"/>
    </location>
</feature>
<dbReference type="RefSeq" id="WP_150863907.1">
    <property type="nucleotide sequence ID" value="NZ_VYXP01000005.1"/>
</dbReference>
<evidence type="ECO:0000313" key="3">
    <source>
        <dbReference type="EMBL" id="KAA9131258.1"/>
    </source>
</evidence>
<feature type="signal peptide" evidence="2">
    <location>
        <begin position="1"/>
        <end position="19"/>
    </location>
</feature>
<dbReference type="EMBL" id="VYXP01000005">
    <property type="protein sequence ID" value="KAA9131258.1"/>
    <property type="molecule type" value="Genomic_DNA"/>
</dbReference>
<keyword evidence="4" id="KW-1185">Reference proteome</keyword>
<proteinExistence type="predicted"/>
<feature type="compositionally biased region" description="Low complexity" evidence="1">
    <location>
        <begin position="345"/>
        <end position="374"/>
    </location>
</feature>
<protein>
    <recommendedName>
        <fullName evidence="5">DUF3300 domain-containing protein</fullName>
    </recommendedName>
</protein>
<accession>A0A5N0T949</accession>
<feature type="compositionally biased region" description="Polar residues" evidence="1">
    <location>
        <begin position="243"/>
        <end position="270"/>
    </location>
</feature>
<dbReference type="AlphaFoldDB" id="A0A5N0T949"/>
<feature type="compositionally biased region" description="Polar residues" evidence="1">
    <location>
        <begin position="294"/>
        <end position="307"/>
    </location>
</feature>
<reference evidence="3 4" key="1">
    <citation type="submission" date="2019-09" db="EMBL/GenBank/DDBJ databases">
        <title>Wenzhouxiangella sp. Genome sequencing and assembly.</title>
        <authorList>
            <person name="Zhang R."/>
        </authorList>
    </citation>
    <scope>NUCLEOTIDE SEQUENCE [LARGE SCALE GENOMIC DNA]</scope>
    <source>
        <strain evidence="3 4">W260</strain>
    </source>
</reference>
<sequence>MFRISLLLIAAALSGGCVTYHYPVPAPGEAVQGEAEYSGYYNDYAPVTTTVTYASAPYYPYWSMDYFYLGYGYGNTTISVGFGGAWSPWYSGYRWPYYGGWAYPYPAYYPVYYPVYRPWPRHYWAGNDYYWRHKWDRHDRHPPPRHSGPGNPGRPGGPPGHNAPGQADYAPYRDQDPGRRGPGAFTSADRGRQVLETSGDGDWRPGTSRSVEGVATNVRSAGNAKPGRSRTHPVSVARPVESSPVQISRSPTRVISTSRKPVSVAPSNPVRNPGVVTRRTSGSPVSVAGDVRSRSATKPTSSRTQPVSRAPVIRSQPVGRAPVSRSSSGVKFKSPAGNARSSGPSNSRQVSSRPSKSSGSSRSPSRGSVSLDRD</sequence>
<dbReference type="Proteomes" id="UP000325372">
    <property type="component" value="Unassembled WGS sequence"/>
</dbReference>
<dbReference type="PROSITE" id="PS51257">
    <property type="entry name" value="PROKAR_LIPOPROTEIN"/>
    <property type="match status" value="1"/>
</dbReference>
<evidence type="ECO:0000256" key="1">
    <source>
        <dbReference type="SAM" id="MobiDB-lite"/>
    </source>
</evidence>
<feature type="chain" id="PRO_5024456548" description="DUF3300 domain-containing protein" evidence="2">
    <location>
        <begin position="20"/>
        <end position="374"/>
    </location>
</feature>
<comment type="caution">
    <text evidence="3">The sequence shown here is derived from an EMBL/GenBank/DDBJ whole genome shotgun (WGS) entry which is preliminary data.</text>
</comment>
<gene>
    <name evidence="3" type="ORF">F3N42_07980</name>
</gene>
<name>A0A5N0T949_9GAMM</name>